<reference evidence="10 11" key="1">
    <citation type="journal article" date="2013" name="Genome Biol. Evol.">
        <title>Genome evolution and phylogenomic analysis of candidatus kinetoplastibacterium, the betaproteobacterial endosymbionts of strigomonas and angomonas.</title>
        <authorList>
            <person name="Alves J.M."/>
            <person name="Serrano M.G."/>
            <person name="Maia da Silva F."/>
            <person name="Voegtly L.J."/>
            <person name="Matveyev A.V."/>
            <person name="Teixeira M.M."/>
            <person name="Camargo E.P."/>
            <person name="Buck G.A."/>
        </authorList>
    </citation>
    <scope>NUCLEOTIDE SEQUENCE [LARGE SCALE GENOMIC DNA]</scope>
    <source>
        <strain evidence="10 11">TCC219</strain>
    </source>
</reference>
<dbReference type="InterPro" id="IPR003029">
    <property type="entry name" value="S1_domain"/>
</dbReference>
<dbReference type="eggNOG" id="COG0557">
    <property type="taxonomic scope" value="Bacteria"/>
</dbReference>
<evidence type="ECO:0000256" key="2">
    <source>
        <dbReference type="ARBA" id="ARBA00004496"/>
    </source>
</evidence>
<dbReference type="InterPro" id="IPR022966">
    <property type="entry name" value="RNase_II/R_CS"/>
</dbReference>
<dbReference type="InterPro" id="IPR040476">
    <property type="entry name" value="CSD2"/>
</dbReference>
<name>M1L914_9PROT</name>
<dbReference type="HAMAP" id="MF_01895">
    <property type="entry name" value="RNase_R"/>
    <property type="match status" value="1"/>
</dbReference>
<dbReference type="GO" id="GO:0003723">
    <property type="term" value="F:RNA binding"/>
    <property type="evidence" value="ECO:0007669"/>
    <property type="project" value="UniProtKB-UniRule"/>
</dbReference>
<dbReference type="HOGENOM" id="CLU_002333_7_0_4"/>
<comment type="function">
    <text evidence="8">3'-5' exoribonuclease that releases 5'-nucleoside monophosphates and is involved in maturation of structured RNAs.</text>
</comment>
<dbReference type="AlphaFoldDB" id="M1L914"/>
<dbReference type="GO" id="GO:0006402">
    <property type="term" value="P:mRNA catabolic process"/>
    <property type="evidence" value="ECO:0007669"/>
    <property type="project" value="TreeGrafter"/>
</dbReference>
<evidence type="ECO:0000313" key="10">
    <source>
        <dbReference type="EMBL" id="AGF49063.1"/>
    </source>
</evidence>
<dbReference type="KEGG" id="kga:ST1E_0679"/>
<evidence type="ECO:0000256" key="3">
    <source>
        <dbReference type="ARBA" id="ARBA00022490"/>
    </source>
</evidence>
<dbReference type="RefSeq" id="WP_015389548.1">
    <property type="nucleotide sequence ID" value="NC_020284.1"/>
</dbReference>
<dbReference type="EC" id="3.1.13.1" evidence="8"/>
<sequence length="750" mass="86508">MAKLKDTKLKDINYTNTKTLPYSNSIWADPHVPSREDILSVIRETGVIVKSELINIFSIKDETTLLGIDKRLFAMERDSQITIDKDVLRENKKTKFIYGQVIYTKSGNGFLKQDINKKNNLYISPKEMMKVFHGDWVNVKKKVNSKTKKNEFIIVEVVKRSTSRLLGKTIIEEGLSLCIPINNNINRKIIITNSSDFNLKNDCVVCIKITRQPSQQFQPLGVITSFIGDIHENQIENKIAIENFNIPNLFSKETINQSELISSDITEYDLKTRTDLRNLPFITIDDDNARDFDDAIYCEEICVNQGNRKKTSYRLFVAIADVSHYVKKDSVLDKTALERGTSIYFSNEVIPMLPEKLSNDICSLLPRKDRLVLVCELLISPKSSDKEIRDNCKFYEAIINSKERLTYNKVLDIRNGVDITQDALINKNINDLGKLFNILIEKRIDRGAIDFNIQETQILFDNSGKISDIALRKRNDAHRIVEECMLLANTCAAYFIEKNKFECIYRIHDKPSRESIKNLKIFLNHIGINVSNNLNKPKHYHNLLELISNHHKFNILQTLLLQSLQTATYSVDNIGHFGLSYDLYTHFTSPIRRYPDLINHRIIKNIIYHHDRCSNLNKTQPVYSYDELEVIASLTSSYERRAFEASRYADNWLKCVFAQKFEGESFYGVISAVVSTGIFVTIDSLKIDGFVPIIELTNKFKLNKVLKYIECDISNKRYQIGDTVQVKINKVVIESGQIYLCILKDFTDNK</sequence>
<keyword evidence="6 8" id="KW-0269">Exonuclease</keyword>
<dbReference type="Pfam" id="PF17876">
    <property type="entry name" value="CSD2"/>
    <property type="match status" value="1"/>
</dbReference>
<protein>
    <recommendedName>
        <fullName evidence="8">Ribonuclease R</fullName>
        <shortName evidence="8">RNase R</shortName>
        <ecNumber evidence="8">3.1.13.1</ecNumber>
    </recommendedName>
</protein>
<dbReference type="EMBL" id="CP003806">
    <property type="protein sequence ID" value="AGF49063.1"/>
    <property type="molecule type" value="Genomic_DNA"/>
</dbReference>
<accession>M1L914</accession>
<dbReference type="GO" id="GO:0008859">
    <property type="term" value="F:exoribonuclease II activity"/>
    <property type="evidence" value="ECO:0007669"/>
    <property type="project" value="UniProtKB-UniRule"/>
</dbReference>
<dbReference type="Pfam" id="PF00773">
    <property type="entry name" value="RNB"/>
    <property type="match status" value="1"/>
</dbReference>
<dbReference type="PROSITE" id="PS50126">
    <property type="entry name" value="S1"/>
    <property type="match status" value="1"/>
</dbReference>
<gene>
    <name evidence="8" type="primary">rnr</name>
    <name evidence="10" type="ORF">ST1E_0679</name>
</gene>
<keyword evidence="7 8" id="KW-0694">RNA-binding</keyword>
<evidence type="ECO:0000256" key="6">
    <source>
        <dbReference type="ARBA" id="ARBA00022839"/>
    </source>
</evidence>
<dbReference type="Pfam" id="PF00575">
    <property type="entry name" value="S1"/>
    <property type="match status" value="1"/>
</dbReference>
<dbReference type="PROSITE" id="PS01175">
    <property type="entry name" value="RIBONUCLEASE_II"/>
    <property type="match status" value="1"/>
</dbReference>
<dbReference type="InterPro" id="IPR001900">
    <property type="entry name" value="RNase_II/R"/>
</dbReference>
<comment type="subcellular location">
    <subcellularLocation>
        <location evidence="2 8">Cytoplasm</location>
    </subcellularLocation>
</comment>
<keyword evidence="3 8" id="KW-0963">Cytoplasm</keyword>
<dbReference type="GO" id="GO:0005829">
    <property type="term" value="C:cytosol"/>
    <property type="evidence" value="ECO:0007669"/>
    <property type="project" value="TreeGrafter"/>
</dbReference>
<keyword evidence="4 8" id="KW-0540">Nuclease</keyword>
<evidence type="ECO:0000256" key="5">
    <source>
        <dbReference type="ARBA" id="ARBA00022801"/>
    </source>
</evidence>
<dbReference type="PANTHER" id="PTHR23355">
    <property type="entry name" value="RIBONUCLEASE"/>
    <property type="match status" value="1"/>
</dbReference>
<dbReference type="PATRIC" id="fig|1208921.3.peg.344"/>
<comment type="catalytic activity">
    <reaction evidence="1 8">
        <text>Exonucleolytic cleavage in the 3'- to 5'-direction to yield nucleoside 5'-phosphates.</text>
        <dbReference type="EC" id="3.1.13.1"/>
    </reaction>
</comment>
<comment type="similarity">
    <text evidence="8">Belongs to the RNR ribonuclease family. RNase R subfamily.</text>
</comment>
<dbReference type="PANTHER" id="PTHR23355:SF9">
    <property type="entry name" value="DIS3-LIKE EXONUCLEASE 2"/>
    <property type="match status" value="1"/>
</dbReference>
<dbReference type="SUPFAM" id="SSF50249">
    <property type="entry name" value="Nucleic acid-binding proteins"/>
    <property type="match status" value="3"/>
</dbReference>
<dbReference type="Proteomes" id="UP000011658">
    <property type="component" value="Chromosome"/>
</dbReference>
<dbReference type="OrthoDB" id="9764149at2"/>
<dbReference type="InterPro" id="IPR011805">
    <property type="entry name" value="RNase_R"/>
</dbReference>
<evidence type="ECO:0000313" key="11">
    <source>
        <dbReference type="Proteomes" id="UP000011658"/>
    </source>
</evidence>
<evidence type="ECO:0000256" key="7">
    <source>
        <dbReference type="ARBA" id="ARBA00022884"/>
    </source>
</evidence>
<dbReference type="Pfam" id="PF08206">
    <property type="entry name" value="OB_RNB"/>
    <property type="match status" value="1"/>
</dbReference>
<evidence type="ECO:0000259" key="9">
    <source>
        <dbReference type="PROSITE" id="PS50126"/>
    </source>
</evidence>
<dbReference type="InterPro" id="IPR012340">
    <property type="entry name" value="NA-bd_OB-fold"/>
</dbReference>
<dbReference type="NCBIfam" id="TIGR02063">
    <property type="entry name" value="RNase_R"/>
    <property type="match status" value="1"/>
</dbReference>
<dbReference type="STRING" id="1208921.ST1E_0679"/>
<dbReference type="SMART" id="SM00316">
    <property type="entry name" value="S1"/>
    <property type="match status" value="1"/>
</dbReference>
<proteinExistence type="inferred from homology"/>
<evidence type="ECO:0000256" key="4">
    <source>
        <dbReference type="ARBA" id="ARBA00022722"/>
    </source>
</evidence>
<evidence type="ECO:0000256" key="8">
    <source>
        <dbReference type="HAMAP-Rule" id="MF_01895"/>
    </source>
</evidence>
<dbReference type="InterPro" id="IPR013223">
    <property type="entry name" value="RNase_B_OB_dom"/>
</dbReference>
<dbReference type="NCBIfam" id="TIGR00358">
    <property type="entry name" value="3_prime_RNase"/>
    <property type="match status" value="1"/>
</dbReference>
<keyword evidence="11" id="KW-1185">Reference proteome</keyword>
<evidence type="ECO:0000256" key="1">
    <source>
        <dbReference type="ARBA" id="ARBA00001849"/>
    </source>
</evidence>
<dbReference type="InterPro" id="IPR050180">
    <property type="entry name" value="RNR_Ribonuclease"/>
</dbReference>
<keyword evidence="5 8" id="KW-0378">Hydrolase</keyword>
<feature type="domain" description="S1 motif" evidence="9">
    <location>
        <begin position="663"/>
        <end position="743"/>
    </location>
</feature>
<dbReference type="InterPro" id="IPR004476">
    <property type="entry name" value="RNase_II/RNase_R"/>
</dbReference>
<dbReference type="SMART" id="SM00955">
    <property type="entry name" value="RNB"/>
    <property type="match status" value="1"/>
</dbReference>
<organism evidence="10 11">
    <name type="scientific">Candidatus Kinetoplastidibacterium galati TCC219</name>
    <dbReference type="NCBI Taxonomy" id="1208921"/>
    <lineage>
        <taxon>Bacteria</taxon>
        <taxon>Pseudomonadati</taxon>
        <taxon>Pseudomonadota</taxon>
        <taxon>Betaproteobacteria</taxon>
        <taxon>Candidatus Kinetoplastidibacterium</taxon>
    </lineage>
</organism>
<dbReference type="Gene3D" id="2.40.50.140">
    <property type="entry name" value="Nucleic acid-binding proteins"/>
    <property type="match status" value="2"/>
</dbReference>